<sequence length="198" mass="20232">MTSYHGLVQVGQVRPGDWVAVYGAGGIGLAAVQIAAGVGALPVVVARHDDKLELARKVGAAAVINGTRTNPVEAVKEVTGGGADLTVDAVGARETMLNGINSLRPGGTHVQIGMLSQGPEGEVPLTVDPLIINEISLKGSWGMPAVEFPKLLAQVAAGKLSPGALVTGEIPLSRVNEPLDAMTSFNTLGIKVITNFAN</sequence>
<dbReference type="Proteomes" id="UP000000214">
    <property type="component" value="Chromosome"/>
</dbReference>
<dbReference type="GO" id="GO:0004022">
    <property type="term" value="F:alcohol dehydrogenase (NAD+) activity"/>
    <property type="evidence" value="ECO:0007669"/>
    <property type="project" value="UniProtKB-EC"/>
</dbReference>
<dbReference type="Pfam" id="PF00107">
    <property type="entry name" value="ADH_zinc_N"/>
    <property type="match status" value="1"/>
</dbReference>
<dbReference type="EMBL" id="CP003493">
    <property type="protein sequence ID" value="AFV88258.1"/>
    <property type="molecule type" value="Genomic_DNA"/>
</dbReference>
<gene>
    <name evidence="5" type="ordered locus">PACID_04160</name>
</gene>
<dbReference type="Gene3D" id="3.90.180.10">
    <property type="entry name" value="Medium-chain alcohol dehydrogenases, catalytic domain"/>
    <property type="match status" value="1"/>
</dbReference>
<dbReference type="EC" id="1.1.1.1" evidence="5"/>
<evidence type="ECO:0000256" key="2">
    <source>
        <dbReference type="ARBA" id="ARBA00023002"/>
    </source>
</evidence>
<protein>
    <submittedName>
        <fullName evidence="5">Oxidoreductase, zinc-binding dehydrogenase family protein</fullName>
        <ecNumber evidence="5">1.1.1.1</ecNumber>
    </submittedName>
</protein>
<evidence type="ECO:0000256" key="1">
    <source>
        <dbReference type="ARBA" id="ARBA00001947"/>
    </source>
</evidence>
<accession>K7RTM8</accession>
<name>K7RTM8_ACIA4</name>
<evidence type="ECO:0000313" key="6">
    <source>
        <dbReference type="Proteomes" id="UP000000214"/>
    </source>
</evidence>
<proteinExistence type="predicted"/>
<keyword evidence="3" id="KW-0812">Transmembrane</keyword>
<dbReference type="HOGENOM" id="CLU_1377080_0_0_11"/>
<feature type="transmembrane region" description="Helical" evidence="3">
    <location>
        <begin position="20"/>
        <end position="46"/>
    </location>
</feature>
<dbReference type="STRING" id="1171373.PACID_04160"/>
<keyword evidence="3" id="KW-1133">Transmembrane helix</keyword>
<organism evidence="5 6">
    <name type="scientific">Acidipropionibacterium acidipropionici (strain ATCC 4875 / DSM 20272 / JCM 6432 / NBRC 12425 / NCIMB 8070 / 4)</name>
    <name type="common">Propionibacterium acidipropionici</name>
    <dbReference type="NCBI Taxonomy" id="1171373"/>
    <lineage>
        <taxon>Bacteria</taxon>
        <taxon>Bacillati</taxon>
        <taxon>Actinomycetota</taxon>
        <taxon>Actinomycetes</taxon>
        <taxon>Propionibacteriales</taxon>
        <taxon>Propionibacteriaceae</taxon>
        <taxon>Acidipropionibacterium</taxon>
    </lineage>
</organism>
<dbReference type="PANTHER" id="PTHR43401:SF5">
    <property type="entry name" value="ALCOHOL DEHYDROGENASE-RELATED"/>
    <property type="match status" value="1"/>
</dbReference>
<evidence type="ECO:0000256" key="3">
    <source>
        <dbReference type="SAM" id="Phobius"/>
    </source>
</evidence>
<feature type="domain" description="Alcohol dehydrogenase-like C-terminal" evidence="4">
    <location>
        <begin position="26"/>
        <end position="155"/>
    </location>
</feature>
<dbReference type="AlphaFoldDB" id="K7RTM8"/>
<evidence type="ECO:0000259" key="4">
    <source>
        <dbReference type="Pfam" id="PF00107"/>
    </source>
</evidence>
<dbReference type="eggNOG" id="COG1064">
    <property type="taxonomic scope" value="Bacteria"/>
</dbReference>
<dbReference type="PATRIC" id="fig|1171373.8.peg.421"/>
<reference evidence="5 6" key="1">
    <citation type="journal article" date="2012" name="BMC Genomics">
        <title>The genome sequence of Propionibacterium acidipropionici provides insights into its biotechnological and industrial potential.</title>
        <authorList>
            <person name="Parizzi L.P."/>
            <person name="Grassi M.C."/>
            <person name="Llerena L.A."/>
            <person name="Carazzolle M.F."/>
            <person name="Queiroz V.L."/>
            <person name="Lunardi I."/>
            <person name="Zeidler A.F."/>
            <person name="Teixeira P.J."/>
            <person name="Mieczkowski P."/>
            <person name="Rincones J."/>
            <person name="Pereira G.A."/>
        </authorList>
    </citation>
    <scope>NUCLEOTIDE SEQUENCE [LARGE SCALE GENOMIC DNA]</scope>
    <source>
        <strain evidence="6">ATCC 4875 / DSM 20272 / JCM 6432 / NBRC 12425 / NCIMB 8070</strain>
    </source>
</reference>
<dbReference type="InterPro" id="IPR050129">
    <property type="entry name" value="Zn_alcohol_dh"/>
</dbReference>
<dbReference type="PANTHER" id="PTHR43401">
    <property type="entry name" value="L-THREONINE 3-DEHYDROGENASE"/>
    <property type="match status" value="1"/>
</dbReference>
<keyword evidence="2 5" id="KW-0560">Oxidoreductase</keyword>
<dbReference type="InterPro" id="IPR036291">
    <property type="entry name" value="NAD(P)-bd_dom_sf"/>
</dbReference>
<comment type="cofactor">
    <cofactor evidence="1">
        <name>Zn(2+)</name>
        <dbReference type="ChEBI" id="CHEBI:29105"/>
    </cofactor>
</comment>
<dbReference type="KEGG" id="pbo:PACID_04160"/>
<evidence type="ECO:0000313" key="5">
    <source>
        <dbReference type="EMBL" id="AFV88258.1"/>
    </source>
</evidence>
<dbReference type="InterPro" id="IPR013149">
    <property type="entry name" value="ADH-like_C"/>
</dbReference>
<dbReference type="SUPFAM" id="SSF51735">
    <property type="entry name" value="NAD(P)-binding Rossmann-fold domains"/>
    <property type="match status" value="1"/>
</dbReference>
<keyword evidence="3" id="KW-0472">Membrane</keyword>